<keyword evidence="1" id="KW-0378">Hydrolase</keyword>
<proteinExistence type="predicted"/>
<accession>A0A834TGZ7</accession>
<dbReference type="AlphaFoldDB" id="A0A834TGZ7"/>
<organism evidence="1 2">
    <name type="scientific">Senna tora</name>
    <dbReference type="NCBI Taxonomy" id="362788"/>
    <lineage>
        <taxon>Eukaryota</taxon>
        <taxon>Viridiplantae</taxon>
        <taxon>Streptophyta</taxon>
        <taxon>Embryophyta</taxon>
        <taxon>Tracheophyta</taxon>
        <taxon>Spermatophyta</taxon>
        <taxon>Magnoliopsida</taxon>
        <taxon>eudicotyledons</taxon>
        <taxon>Gunneridae</taxon>
        <taxon>Pentapetalae</taxon>
        <taxon>rosids</taxon>
        <taxon>fabids</taxon>
        <taxon>Fabales</taxon>
        <taxon>Fabaceae</taxon>
        <taxon>Caesalpinioideae</taxon>
        <taxon>Cassia clade</taxon>
        <taxon>Senna</taxon>
    </lineage>
</organism>
<sequence length="161" mass="17956">MAQITSVHVSAHACLMWRKNVIACAKNFAGDGGTQKGTNEGKILKAIAIDGVQHNFDSIPYIDPFRQNWTIKARVLRLWLLPPYPKSSAHDSLKMVLCDRESTSSMAVVVLPVLDLMMSGEEDEELGYGEEVWDHSQYLSIGSNLDLSKRKAFGMDHGRCF</sequence>
<gene>
    <name evidence="1" type="ORF">G2W53_026175</name>
</gene>
<dbReference type="EMBL" id="JAAIUW010000008">
    <property type="protein sequence ID" value="KAF7820720.1"/>
    <property type="molecule type" value="Genomic_DNA"/>
</dbReference>
<dbReference type="GO" id="GO:0016787">
    <property type="term" value="F:hydrolase activity"/>
    <property type="evidence" value="ECO:0007669"/>
    <property type="project" value="UniProtKB-KW"/>
</dbReference>
<name>A0A834TGZ7_9FABA</name>
<reference evidence="1" key="1">
    <citation type="submission" date="2020-09" db="EMBL/GenBank/DDBJ databases">
        <title>Genome-Enabled Discovery of Anthraquinone Biosynthesis in Senna tora.</title>
        <authorList>
            <person name="Kang S.-H."/>
            <person name="Pandey R.P."/>
            <person name="Lee C.-M."/>
            <person name="Sim J.-S."/>
            <person name="Jeong J.-T."/>
            <person name="Choi B.-S."/>
            <person name="Jung M."/>
            <person name="Ginzburg D."/>
            <person name="Zhao K."/>
            <person name="Won S.Y."/>
            <person name="Oh T.-J."/>
            <person name="Yu Y."/>
            <person name="Kim N.-H."/>
            <person name="Lee O.R."/>
            <person name="Lee T.-H."/>
            <person name="Bashyal P."/>
            <person name="Kim T.-S."/>
            <person name="Lee W.-H."/>
            <person name="Kawkins C."/>
            <person name="Kim C.-K."/>
            <person name="Kim J.S."/>
            <person name="Ahn B.O."/>
            <person name="Rhee S.Y."/>
            <person name="Sohng J.K."/>
        </authorList>
    </citation>
    <scope>NUCLEOTIDE SEQUENCE</scope>
    <source>
        <tissue evidence="1">Leaf</tissue>
    </source>
</reference>
<evidence type="ECO:0000313" key="1">
    <source>
        <dbReference type="EMBL" id="KAF7820720.1"/>
    </source>
</evidence>
<comment type="caution">
    <text evidence="1">The sequence shown here is derived from an EMBL/GenBank/DDBJ whole genome shotgun (WGS) entry which is preliminary data.</text>
</comment>
<keyword evidence="2" id="KW-1185">Reference proteome</keyword>
<dbReference type="Proteomes" id="UP000634136">
    <property type="component" value="Unassembled WGS sequence"/>
</dbReference>
<protein>
    <submittedName>
        <fullName evidence="1">Glycoside hydrolase</fullName>
    </submittedName>
</protein>
<evidence type="ECO:0000313" key="2">
    <source>
        <dbReference type="Proteomes" id="UP000634136"/>
    </source>
</evidence>